<feature type="non-terminal residue" evidence="1">
    <location>
        <position position="1"/>
    </location>
</feature>
<accession>X0YER5</accession>
<reference evidence="1" key="1">
    <citation type="journal article" date="2014" name="Front. Microbiol.">
        <title>High frequency of phylogenetically diverse reductive dehalogenase-homologous genes in deep subseafloor sedimentary metagenomes.</title>
        <authorList>
            <person name="Kawai M."/>
            <person name="Futagami T."/>
            <person name="Toyoda A."/>
            <person name="Takaki Y."/>
            <person name="Nishi S."/>
            <person name="Hori S."/>
            <person name="Arai W."/>
            <person name="Tsubouchi T."/>
            <person name="Morono Y."/>
            <person name="Uchiyama I."/>
            <person name="Ito T."/>
            <person name="Fujiyama A."/>
            <person name="Inagaki F."/>
            <person name="Takami H."/>
        </authorList>
    </citation>
    <scope>NUCLEOTIDE SEQUENCE</scope>
    <source>
        <strain evidence="1">Expedition CK06-06</strain>
    </source>
</reference>
<protein>
    <submittedName>
        <fullName evidence="1">Uncharacterized protein</fullName>
    </submittedName>
</protein>
<evidence type="ECO:0000313" key="1">
    <source>
        <dbReference type="EMBL" id="GAG54340.1"/>
    </source>
</evidence>
<name>X0YER5_9ZZZZ</name>
<proteinExistence type="predicted"/>
<organism evidence="1">
    <name type="scientific">marine sediment metagenome</name>
    <dbReference type="NCBI Taxonomy" id="412755"/>
    <lineage>
        <taxon>unclassified sequences</taxon>
        <taxon>metagenomes</taxon>
        <taxon>ecological metagenomes</taxon>
    </lineage>
</organism>
<comment type="caution">
    <text evidence="1">The sequence shown here is derived from an EMBL/GenBank/DDBJ whole genome shotgun (WGS) entry which is preliminary data.</text>
</comment>
<dbReference type="AlphaFoldDB" id="X0YER5"/>
<gene>
    <name evidence="1" type="ORF">S01H4_13216</name>
</gene>
<sequence>ITNITTPDPDSIAIGILLNGNNNIIECCEIKEIRNTAGTGFNSGSGSESDNNYAAGIINEGGPLTVNKTYVHNVQGGLINIGCNDTLGSSDQLVSGSAFGISTSGQITDTRVEQIESGSIIACQPASTGEEELVLLVGAALGITDDFTQFIVPLTLQTSEQAKRNCPLEAVCSDCNLCSLTGSQANLSIENSIVTTIISGSIISNIPHSIITQNYAAGIAVGDQFALFISECIISNIRTGSATLSGDNSELTRLGSRGIISFSLVVCIRCCTITNVTLETLSAGYCY</sequence>
<dbReference type="EMBL" id="BART01005829">
    <property type="protein sequence ID" value="GAG54340.1"/>
    <property type="molecule type" value="Genomic_DNA"/>
</dbReference>